<protein>
    <submittedName>
        <fullName evidence="2">Uncharacterized protein</fullName>
    </submittedName>
</protein>
<evidence type="ECO:0000256" key="1">
    <source>
        <dbReference type="SAM" id="MobiDB-lite"/>
    </source>
</evidence>
<dbReference type="AlphaFoldDB" id="A0A1F7W616"/>
<reference evidence="2 3" key="1">
    <citation type="journal article" date="2016" name="Nat. Commun.">
        <title>Thousands of microbial genomes shed light on interconnected biogeochemical processes in an aquifer system.</title>
        <authorList>
            <person name="Anantharaman K."/>
            <person name="Brown C.T."/>
            <person name="Hug L.A."/>
            <person name="Sharon I."/>
            <person name="Castelle C.J."/>
            <person name="Probst A.J."/>
            <person name="Thomas B.C."/>
            <person name="Singh A."/>
            <person name="Wilkins M.J."/>
            <person name="Karaoz U."/>
            <person name="Brodie E.L."/>
            <person name="Williams K.H."/>
            <person name="Hubbard S.S."/>
            <person name="Banfield J.F."/>
        </authorList>
    </citation>
    <scope>NUCLEOTIDE SEQUENCE [LARGE SCALE GENOMIC DNA]</scope>
</reference>
<feature type="compositionally biased region" description="Polar residues" evidence="1">
    <location>
        <begin position="43"/>
        <end position="52"/>
    </location>
</feature>
<feature type="region of interest" description="Disordered" evidence="1">
    <location>
        <begin position="43"/>
        <end position="68"/>
    </location>
</feature>
<proteinExistence type="predicted"/>
<accession>A0A1F7W616</accession>
<evidence type="ECO:0000313" key="2">
    <source>
        <dbReference type="EMBL" id="OGL98265.1"/>
    </source>
</evidence>
<comment type="caution">
    <text evidence="2">The sequence shown here is derived from an EMBL/GenBank/DDBJ whole genome shotgun (WGS) entry which is preliminary data.</text>
</comment>
<organism evidence="2 3">
    <name type="scientific">Candidatus Uhrbacteria bacterium RIFOXYB2_FULL_57_15</name>
    <dbReference type="NCBI Taxonomy" id="1802422"/>
    <lineage>
        <taxon>Bacteria</taxon>
        <taxon>Candidatus Uhriibacteriota</taxon>
    </lineage>
</organism>
<dbReference type="Proteomes" id="UP000176501">
    <property type="component" value="Unassembled WGS sequence"/>
</dbReference>
<sequence>MGYSEHPGFSHVEGSREREAPKTVDAVLYDFWGMGKITRNSRLTPAEIQQSTEELRDALSEGTEDDERSNADVLRDYIDKKMLPRVGEDRLMFGYARVFAESTIAMDPSELGEIERLAVGIAFPPSRAGAFNERDRMDAVVELYKGVKAMEPMVSETYGSGERSQGEQADWDRLERLVHAYRIERMRRRVQNRFSATVERPFLMPDDRKEFLDAFADVSLSDRLLLLTKDSSFASSPSAVFRGTNQFGAEISFFADVARLGLDKDAKPDAHAREVLADRIVDYLLYCMRVAAIHDTTDMMLPEFGELFPGTLFGDIRSDEPLRRRLGEHVVDVIRREEFANFGERGLERYQIAARAFAGMFGVDPVRLDVFPSFVPAPPSADAAASPDAGSYRPSVVIPERTAHREPRPAPTQISEPTQVHLVPDHALPRPPEKPVDPKLRREILARLSDRSTIGPLVDAVEREHARYADALADETVVAAAAALMAELVNAGTFADLERRARVLLGDGWKTNDALQRAIDERTKLEQKVGSKKKQRPAAMRGIVHPVSFLNDVRTAFGLPEISA</sequence>
<name>A0A1F7W616_9BACT</name>
<gene>
    <name evidence="2" type="ORF">A2304_00240</name>
</gene>
<evidence type="ECO:0000313" key="3">
    <source>
        <dbReference type="Proteomes" id="UP000176501"/>
    </source>
</evidence>
<dbReference type="EMBL" id="MGFE01000021">
    <property type="protein sequence ID" value="OGL98265.1"/>
    <property type="molecule type" value="Genomic_DNA"/>
</dbReference>